<evidence type="ECO:0000256" key="11">
    <source>
        <dbReference type="SAM" id="SignalP"/>
    </source>
</evidence>
<feature type="signal peptide" evidence="11">
    <location>
        <begin position="1"/>
        <end position="24"/>
    </location>
</feature>
<evidence type="ECO:0000256" key="3">
    <source>
        <dbReference type="ARBA" id="ARBA00022475"/>
    </source>
</evidence>
<feature type="region of interest" description="Disordered" evidence="9">
    <location>
        <begin position="618"/>
        <end position="638"/>
    </location>
</feature>
<feature type="domain" description="Ionotropic glutamate receptor C-terminal" evidence="12">
    <location>
        <begin position="334"/>
        <end position="441"/>
    </location>
</feature>
<dbReference type="PANTHER" id="PTHR42643">
    <property type="entry name" value="IONOTROPIC RECEPTOR 20A-RELATED"/>
    <property type="match status" value="1"/>
</dbReference>
<evidence type="ECO:0000256" key="10">
    <source>
        <dbReference type="SAM" id="Phobius"/>
    </source>
</evidence>
<feature type="transmembrane region" description="Helical" evidence="10">
    <location>
        <begin position="328"/>
        <end position="356"/>
    </location>
</feature>
<keyword evidence="5 10" id="KW-1133">Transmembrane helix</keyword>
<feature type="transmembrane region" description="Helical" evidence="10">
    <location>
        <begin position="401"/>
        <end position="424"/>
    </location>
</feature>
<keyword evidence="6 10" id="KW-0472">Membrane</keyword>
<evidence type="ECO:0000256" key="4">
    <source>
        <dbReference type="ARBA" id="ARBA00022692"/>
    </source>
</evidence>
<dbReference type="InterPro" id="IPR052192">
    <property type="entry name" value="Insect_Ionotropic_Sensory_Rcpt"/>
</dbReference>
<dbReference type="GO" id="GO:0050906">
    <property type="term" value="P:detection of stimulus involved in sensory perception"/>
    <property type="evidence" value="ECO:0007669"/>
    <property type="project" value="UniProtKB-ARBA"/>
</dbReference>
<dbReference type="Gene3D" id="1.10.287.70">
    <property type="match status" value="1"/>
</dbReference>
<dbReference type="PANTHER" id="PTHR42643:SF33">
    <property type="entry name" value="GLUTAMATE RECEPTOR 2-LIKE PROTEIN"/>
    <property type="match status" value="1"/>
</dbReference>
<evidence type="ECO:0000259" key="12">
    <source>
        <dbReference type="Pfam" id="PF00060"/>
    </source>
</evidence>
<dbReference type="InterPro" id="IPR001320">
    <property type="entry name" value="Iontro_rcpt_C"/>
</dbReference>
<evidence type="ECO:0000256" key="1">
    <source>
        <dbReference type="ARBA" id="ARBA00004651"/>
    </source>
</evidence>
<name>A0A0K8TUZ6_EPIPO</name>
<sequence>MNTNDGSKMFLFVLMCICLANTRASHLNGDFVKDFLRREERPATIVSHLQLTKREQVHLSKTFFANNKQFQIALETPITNNEHVVHLADCRNNYTWEILQNAINDKSIRSPARWLLLLEDDLGNDLDSVQINDYKSDIERRLLDSYVFMDTEVYVACQRENHVELFSVYKTKPHLPLIWEEHGVWSQAGFSKPRPAPLAMRRRSLGGAPVVAATVILDNRTLEHMPDYLHREVDTLTKLMYYMTMHLVEWVNGTRVINRTGSWGYRQPDGRYDGVVREMQDGRADLSGTVMIPTIERSKYMNFVLPPAPVEAKFIFKKPSLASVTNIYVLPFSIGVWLSILVLIFVSSLTLFLSYYREKVVNPRYNMSWPQKVSEGLFETLCLVFQQGTAGDPISIAGRQILLLGLMAFMFLYTAYSANVVALLQSPTNDISSAETLLTSPLACGAQDVLYNRNMFLHETRPIHRALSSRKILPQGEKAFLSVDEGIRKVREGMYAFHVELTAGYDQIQKTFLEDEKCNLGAIKFMSITYPYLALAEGSHIKEQLRIGANRIMEGGVQRRTARRMLPAAPRCGAGAATFAAVRLRDVAPALRALLALYALALPVCALEVLARRRELRNAEKKADEEDTPEDISENFIS</sequence>
<feature type="compositionally biased region" description="Acidic residues" evidence="9">
    <location>
        <begin position="625"/>
        <end position="638"/>
    </location>
</feature>
<keyword evidence="7 13" id="KW-0675">Receptor</keyword>
<keyword evidence="11" id="KW-0732">Signal</keyword>
<feature type="transmembrane region" description="Helical" evidence="10">
    <location>
        <begin position="590"/>
        <end position="611"/>
    </location>
</feature>
<organism evidence="13">
    <name type="scientific">Epiphyas postvittana</name>
    <name type="common">Light brown apple moth</name>
    <dbReference type="NCBI Taxonomy" id="65032"/>
    <lineage>
        <taxon>Eukaryota</taxon>
        <taxon>Metazoa</taxon>
        <taxon>Ecdysozoa</taxon>
        <taxon>Arthropoda</taxon>
        <taxon>Hexapoda</taxon>
        <taxon>Insecta</taxon>
        <taxon>Pterygota</taxon>
        <taxon>Neoptera</taxon>
        <taxon>Endopterygota</taxon>
        <taxon>Lepidoptera</taxon>
        <taxon>Glossata</taxon>
        <taxon>Ditrysia</taxon>
        <taxon>Tortricoidea</taxon>
        <taxon>Tortricidae</taxon>
        <taxon>Tortricinae</taxon>
        <taxon>Epiphyas</taxon>
    </lineage>
</organism>
<dbReference type="Gene3D" id="3.40.190.10">
    <property type="entry name" value="Periplasmic binding protein-like II"/>
    <property type="match status" value="1"/>
</dbReference>
<evidence type="ECO:0000256" key="8">
    <source>
        <dbReference type="ARBA" id="ARBA00023180"/>
    </source>
</evidence>
<feature type="chain" id="PRO_5005520356" evidence="11">
    <location>
        <begin position="25"/>
        <end position="638"/>
    </location>
</feature>
<proteinExistence type="inferred from homology"/>
<evidence type="ECO:0000313" key="13">
    <source>
        <dbReference type="EMBL" id="JAI18091.1"/>
    </source>
</evidence>
<dbReference type="EMBL" id="GCVX01000139">
    <property type="protein sequence ID" value="JAI18091.1"/>
    <property type="molecule type" value="Transcribed_RNA"/>
</dbReference>
<comment type="subcellular location">
    <subcellularLocation>
        <location evidence="1">Cell membrane</location>
        <topology evidence="1">Multi-pass membrane protein</topology>
    </subcellularLocation>
</comment>
<evidence type="ECO:0000256" key="5">
    <source>
        <dbReference type="ARBA" id="ARBA00022989"/>
    </source>
</evidence>
<protein>
    <submittedName>
        <fullName evidence="13">Ionotropic Receptor</fullName>
    </submittedName>
</protein>
<keyword evidence="8" id="KW-0325">Glycoprotein</keyword>
<evidence type="ECO:0000256" key="6">
    <source>
        <dbReference type="ARBA" id="ARBA00023136"/>
    </source>
</evidence>
<keyword evidence="4 10" id="KW-0812">Transmembrane</keyword>
<dbReference type="SUPFAM" id="SSF53850">
    <property type="entry name" value="Periplasmic binding protein-like II"/>
    <property type="match status" value="1"/>
</dbReference>
<evidence type="ECO:0000256" key="2">
    <source>
        <dbReference type="ARBA" id="ARBA00008685"/>
    </source>
</evidence>
<dbReference type="AlphaFoldDB" id="A0A0K8TUZ6"/>
<comment type="similarity">
    <text evidence="2">Belongs to the glutamate-gated ion channel (TC 1.A.10.1) family.</text>
</comment>
<evidence type="ECO:0000256" key="7">
    <source>
        <dbReference type="ARBA" id="ARBA00023170"/>
    </source>
</evidence>
<dbReference type="GO" id="GO:0015276">
    <property type="term" value="F:ligand-gated monoatomic ion channel activity"/>
    <property type="evidence" value="ECO:0007669"/>
    <property type="project" value="InterPro"/>
</dbReference>
<evidence type="ECO:0000256" key="9">
    <source>
        <dbReference type="SAM" id="MobiDB-lite"/>
    </source>
</evidence>
<reference evidence="13" key="1">
    <citation type="journal article" date="2015" name="PLoS ONE">
        <title>The Peripheral Olfactory Repertoire of the Lightbrown Apple Moth, Epiphyas postvittana.</title>
        <authorList>
            <person name="Corcoran J.A."/>
            <person name="Jordan M.D."/>
            <person name="Thrimawithana A.H."/>
            <person name="Crowhurst R.N."/>
            <person name="Newcomb R.D."/>
        </authorList>
    </citation>
    <scope>NUCLEOTIDE SEQUENCE</scope>
</reference>
<accession>A0A0K8TUZ6</accession>
<dbReference type="Pfam" id="PF00060">
    <property type="entry name" value="Lig_chan"/>
    <property type="match status" value="1"/>
</dbReference>
<keyword evidence="3" id="KW-1003">Cell membrane</keyword>
<dbReference type="GO" id="GO:0005886">
    <property type="term" value="C:plasma membrane"/>
    <property type="evidence" value="ECO:0007669"/>
    <property type="project" value="UniProtKB-SubCell"/>
</dbReference>